<dbReference type="SUPFAM" id="SSF51735">
    <property type="entry name" value="NAD(P)-binding Rossmann-fold domains"/>
    <property type="match status" value="1"/>
</dbReference>
<dbReference type="EC" id="1.1.1.22" evidence="3 8"/>
<dbReference type="GO" id="GO:0003979">
    <property type="term" value="F:UDP-glucose 6-dehydrogenase activity"/>
    <property type="evidence" value="ECO:0007669"/>
    <property type="project" value="UniProtKB-EC"/>
</dbReference>
<evidence type="ECO:0000256" key="1">
    <source>
        <dbReference type="ARBA" id="ARBA00004701"/>
    </source>
</evidence>
<evidence type="ECO:0000256" key="4">
    <source>
        <dbReference type="ARBA" id="ARBA00015132"/>
    </source>
</evidence>
<feature type="domain" description="UDP-glucose/GDP-mannose dehydrogenase C-terminal" evidence="9">
    <location>
        <begin position="319"/>
        <end position="423"/>
    </location>
</feature>
<dbReference type="Pfam" id="PF00984">
    <property type="entry name" value="UDPG_MGDP_dh"/>
    <property type="match status" value="1"/>
</dbReference>
<evidence type="ECO:0000313" key="10">
    <source>
        <dbReference type="EMBL" id="CAL2105867.1"/>
    </source>
</evidence>
<dbReference type="Pfam" id="PF03720">
    <property type="entry name" value="UDPG_MGDP_dh_C"/>
    <property type="match status" value="1"/>
</dbReference>
<dbReference type="SMART" id="SM00984">
    <property type="entry name" value="UDPG_MGDP_dh_C"/>
    <property type="match status" value="1"/>
</dbReference>
<evidence type="ECO:0000259" key="9">
    <source>
        <dbReference type="SMART" id="SM00984"/>
    </source>
</evidence>
<dbReference type="InterPro" id="IPR008927">
    <property type="entry name" value="6-PGluconate_DH-like_C_sf"/>
</dbReference>
<accession>A0ABP1F616</accession>
<dbReference type="SUPFAM" id="SSF52413">
    <property type="entry name" value="UDP-glucose/GDP-mannose dehydrogenase C-terminal domain"/>
    <property type="match status" value="1"/>
</dbReference>
<dbReference type="InterPro" id="IPR036291">
    <property type="entry name" value="NAD(P)-bd_dom_sf"/>
</dbReference>
<evidence type="ECO:0000256" key="3">
    <source>
        <dbReference type="ARBA" id="ARBA00012954"/>
    </source>
</evidence>
<dbReference type="Proteomes" id="UP001497602">
    <property type="component" value="Unassembled WGS sequence"/>
</dbReference>
<dbReference type="InterPro" id="IPR017476">
    <property type="entry name" value="UDP-Glc/GDP-Man"/>
</dbReference>
<dbReference type="InterPro" id="IPR028357">
    <property type="entry name" value="UDPglc_DH_bac"/>
</dbReference>
<sequence>MNIAVVGTGYVGLVSGTCFAAMGNDVICVDIDQKKINQLNNGEVPIYEPGLKELIQRNNSKTLFFTTDLKKAIQKSEIIFIAVGTPMLEDGNADMSSVYEVAKIIGETIEDYKVIVSKSTVPVGTTFRIQEIIQGQINKRKEEVRFDVASNPEFLKEGAAINDFMKPDRVVIGAEKESVFKVMKNLYNPFFRTHDRFITMDIHSAEMTKYAANAMLATKISFINEIANICEKVGADANKVRIGIGSDKRIGYDFIYPGIGYGGTCFPKDIAALIQLGKENGYVPKLIEAVDEVNKNQKELFFNKIVSRFGEDLSGLTFAVWGLSFKPETDDMREASSIYIIKELIKREAKVRVYDPKAMNEAKKKYFQELDVFYGKNKYEVVRNSEALLLLTEWKEFRSPDFNKLGELMNNTIIFDGRNQYKDFDLQNKKFEYYQIGK</sequence>
<dbReference type="InterPro" id="IPR001732">
    <property type="entry name" value="UDP-Glc/GDP-Man_DH_N"/>
</dbReference>
<comment type="catalytic activity">
    <reaction evidence="7 8">
        <text>UDP-alpha-D-glucose + 2 NAD(+) + H2O = UDP-alpha-D-glucuronate + 2 NADH + 3 H(+)</text>
        <dbReference type="Rhea" id="RHEA:23596"/>
        <dbReference type="ChEBI" id="CHEBI:15377"/>
        <dbReference type="ChEBI" id="CHEBI:15378"/>
        <dbReference type="ChEBI" id="CHEBI:57540"/>
        <dbReference type="ChEBI" id="CHEBI:57945"/>
        <dbReference type="ChEBI" id="CHEBI:58052"/>
        <dbReference type="ChEBI" id="CHEBI:58885"/>
        <dbReference type="EC" id="1.1.1.22"/>
    </reaction>
</comment>
<name>A0ABP1F616_9FLAO</name>
<dbReference type="Pfam" id="PF03721">
    <property type="entry name" value="UDPG_MGDP_dh_N"/>
    <property type="match status" value="1"/>
</dbReference>
<keyword evidence="6 8" id="KW-0520">NAD</keyword>
<evidence type="ECO:0000256" key="8">
    <source>
        <dbReference type="PIRNR" id="PIRNR000124"/>
    </source>
</evidence>
<dbReference type="Gene3D" id="3.40.50.720">
    <property type="entry name" value="NAD(P)-binding Rossmann-like Domain"/>
    <property type="match status" value="2"/>
</dbReference>
<dbReference type="Gene3D" id="1.20.5.100">
    <property type="entry name" value="Cytochrome c1, transmembrane anchor, C-terminal"/>
    <property type="match status" value="1"/>
</dbReference>
<dbReference type="SUPFAM" id="SSF48179">
    <property type="entry name" value="6-phosphogluconate dehydrogenase C-terminal domain-like"/>
    <property type="match status" value="1"/>
</dbReference>
<comment type="caution">
    <text evidence="10">The sequence shown here is derived from an EMBL/GenBank/DDBJ whole genome shotgun (WGS) entry which is preliminary data.</text>
</comment>
<dbReference type="InterPro" id="IPR014027">
    <property type="entry name" value="UDP-Glc/GDP-Man_DH_C"/>
</dbReference>
<keyword evidence="5 8" id="KW-0560">Oxidoreductase</keyword>
<gene>
    <name evidence="10" type="primary">udg</name>
    <name evidence="10" type="ORF">T190115A13A_10023</name>
</gene>
<dbReference type="RefSeq" id="WP_348737687.1">
    <property type="nucleotide sequence ID" value="NZ_CAXJRC010000011.1"/>
</dbReference>
<evidence type="ECO:0000313" key="11">
    <source>
        <dbReference type="Proteomes" id="UP001497602"/>
    </source>
</evidence>
<dbReference type="InterPro" id="IPR014026">
    <property type="entry name" value="UDP-Glc/GDP-Man_DH_dimer"/>
</dbReference>
<dbReference type="PANTHER" id="PTHR43750">
    <property type="entry name" value="UDP-GLUCOSE 6-DEHYDROGENASE TUAD"/>
    <property type="match status" value="1"/>
</dbReference>
<evidence type="ECO:0000256" key="5">
    <source>
        <dbReference type="ARBA" id="ARBA00023002"/>
    </source>
</evidence>
<evidence type="ECO:0000256" key="7">
    <source>
        <dbReference type="ARBA" id="ARBA00047473"/>
    </source>
</evidence>
<comment type="pathway">
    <text evidence="1">Nucleotide-sugar biosynthesis; UDP-alpha-D-glucuronate biosynthesis; UDP-alpha-D-glucuronate from UDP-alpha-D-glucose: step 1/1.</text>
</comment>
<proteinExistence type="inferred from homology"/>
<evidence type="ECO:0000256" key="2">
    <source>
        <dbReference type="ARBA" id="ARBA00006601"/>
    </source>
</evidence>
<dbReference type="EMBL" id="CAXJRC010000011">
    <property type="protein sequence ID" value="CAL2105867.1"/>
    <property type="molecule type" value="Genomic_DNA"/>
</dbReference>
<comment type="similarity">
    <text evidence="2 8">Belongs to the UDP-glucose/GDP-mannose dehydrogenase family.</text>
</comment>
<keyword evidence="11" id="KW-1185">Reference proteome</keyword>
<dbReference type="PANTHER" id="PTHR43750:SF3">
    <property type="entry name" value="UDP-GLUCOSE 6-DEHYDROGENASE TUAD"/>
    <property type="match status" value="1"/>
</dbReference>
<dbReference type="InterPro" id="IPR036220">
    <property type="entry name" value="UDP-Glc/GDP-Man_DH_C_sf"/>
</dbReference>
<reference evidence="10 11" key="1">
    <citation type="submission" date="2024-05" db="EMBL/GenBank/DDBJ databases">
        <authorList>
            <person name="Duchaud E."/>
        </authorList>
    </citation>
    <scope>NUCLEOTIDE SEQUENCE [LARGE SCALE GENOMIC DNA]</scope>
    <source>
        <strain evidence="10">Ena-SAMPLE-TAB-13-05-2024-13:56:06:370-140305</strain>
    </source>
</reference>
<evidence type="ECO:0000256" key="6">
    <source>
        <dbReference type="ARBA" id="ARBA00023027"/>
    </source>
</evidence>
<protein>
    <recommendedName>
        <fullName evidence="4 8">UDP-glucose 6-dehydrogenase</fullName>
        <ecNumber evidence="3 8">1.1.1.22</ecNumber>
    </recommendedName>
</protein>
<dbReference type="PIRSF" id="PIRSF000124">
    <property type="entry name" value="UDPglc_GDPman_dh"/>
    <property type="match status" value="1"/>
</dbReference>
<dbReference type="NCBIfam" id="TIGR03026">
    <property type="entry name" value="NDP-sugDHase"/>
    <property type="match status" value="1"/>
</dbReference>
<organism evidence="10 11">
    <name type="scientific">Tenacibaculum vairaonense</name>
    <dbReference type="NCBI Taxonomy" id="3137860"/>
    <lineage>
        <taxon>Bacteria</taxon>
        <taxon>Pseudomonadati</taxon>
        <taxon>Bacteroidota</taxon>
        <taxon>Flavobacteriia</taxon>
        <taxon>Flavobacteriales</taxon>
        <taxon>Flavobacteriaceae</taxon>
        <taxon>Tenacibaculum</taxon>
    </lineage>
</organism>
<dbReference type="PIRSF" id="PIRSF500134">
    <property type="entry name" value="UDPglc_DH_bac"/>
    <property type="match status" value="1"/>
</dbReference>